<comment type="similarity">
    <text evidence="2 7">Belongs to the methyltransferase superfamily. L-isoaspartyl/D-aspartyl protein methyltransferase family.</text>
</comment>
<accession>A0A516SJQ4</accession>
<evidence type="ECO:0000313" key="9">
    <source>
        <dbReference type="Proteomes" id="UP000317550"/>
    </source>
</evidence>
<evidence type="ECO:0000313" key="8">
    <source>
        <dbReference type="EMBL" id="QDQ28363.1"/>
    </source>
</evidence>
<evidence type="ECO:0000256" key="1">
    <source>
        <dbReference type="ARBA" id="ARBA00004496"/>
    </source>
</evidence>
<dbReference type="InterPro" id="IPR029063">
    <property type="entry name" value="SAM-dependent_MTases_sf"/>
</dbReference>
<dbReference type="Gene3D" id="3.40.50.150">
    <property type="entry name" value="Vaccinia Virus protein VP39"/>
    <property type="match status" value="1"/>
</dbReference>
<dbReference type="GO" id="GO:0030091">
    <property type="term" value="P:protein repair"/>
    <property type="evidence" value="ECO:0007669"/>
    <property type="project" value="UniProtKB-UniRule"/>
</dbReference>
<dbReference type="SUPFAM" id="SSF53335">
    <property type="entry name" value="S-adenosyl-L-methionine-dependent methyltransferases"/>
    <property type="match status" value="1"/>
</dbReference>
<dbReference type="Proteomes" id="UP000317550">
    <property type="component" value="Chromosome"/>
</dbReference>
<dbReference type="EC" id="2.1.1.77" evidence="7"/>
<dbReference type="Pfam" id="PF01135">
    <property type="entry name" value="PCMT"/>
    <property type="match status" value="1"/>
</dbReference>
<evidence type="ECO:0000256" key="5">
    <source>
        <dbReference type="ARBA" id="ARBA00022679"/>
    </source>
</evidence>
<reference evidence="9" key="1">
    <citation type="submission" date="2019-07" db="EMBL/GenBank/DDBJ databases">
        <title>Chitinimonas sp. nov., isolated from Ny-Alesund, arctica soil.</title>
        <authorList>
            <person name="Xu Q."/>
            <person name="Peng F."/>
        </authorList>
    </citation>
    <scope>NUCLEOTIDE SEQUENCE [LARGE SCALE GENOMIC DNA]</scope>
    <source>
        <strain evidence="9">R3-44</strain>
    </source>
</reference>
<dbReference type="EMBL" id="CP041730">
    <property type="protein sequence ID" value="QDQ28363.1"/>
    <property type="molecule type" value="Genomic_DNA"/>
</dbReference>
<dbReference type="PANTHER" id="PTHR11579">
    <property type="entry name" value="PROTEIN-L-ISOASPARTATE O-METHYLTRANSFERASE"/>
    <property type="match status" value="1"/>
</dbReference>
<keyword evidence="5 7" id="KW-0808">Transferase</keyword>
<dbReference type="NCBIfam" id="NF001453">
    <property type="entry name" value="PRK00312.1"/>
    <property type="match status" value="1"/>
</dbReference>
<evidence type="ECO:0000256" key="3">
    <source>
        <dbReference type="ARBA" id="ARBA00022490"/>
    </source>
</evidence>
<dbReference type="AlphaFoldDB" id="A0A516SJQ4"/>
<evidence type="ECO:0000256" key="6">
    <source>
        <dbReference type="ARBA" id="ARBA00022691"/>
    </source>
</evidence>
<comment type="subcellular location">
    <subcellularLocation>
        <location evidence="1 7">Cytoplasm</location>
    </subcellularLocation>
</comment>
<proteinExistence type="inferred from homology"/>
<dbReference type="KEGG" id="cari:FNU76_19515"/>
<dbReference type="OrthoDB" id="4035289at2"/>
<dbReference type="CDD" id="cd02440">
    <property type="entry name" value="AdoMet_MTases"/>
    <property type="match status" value="1"/>
</dbReference>
<feature type="active site" evidence="7">
    <location>
        <position position="72"/>
    </location>
</feature>
<gene>
    <name evidence="7" type="primary">pcm</name>
    <name evidence="8" type="ORF">FNU76_19515</name>
</gene>
<dbReference type="GO" id="GO:0004719">
    <property type="term" value="F:protein-L-isoaspartate (D-aspartate) O-methyltransferase activity"/>
    <property type="evidence" value="ECO:0007669"/>
    <property type="project" value="UniProtKB-UniRule"/>
</dbReference>
<keyword evidence="3 7" id="KW-0963">Cytoplasm</keyword>
<dbReference type="FunFam" id="3.40.50.150:FF:000010">
    <property type="entry name" value="Protein-L-isoaspartate O-methyltransferase"/>
    <property type="match status" value="1"/>
</dbReference>
<dbReference type="GO" id="GO:0005737">
    <property type="term" value="C:cytoplasm"/>
    <property type="evidence" value="ECO:0007669"/>
    <property type="project" value="UniProtKB-SubCell"/>
</dbReference>
<organism evidence="8 9">
    <name type="scientific">Chitinimonas arctica</name>
    <dbReference type="NCBI Taxonomy" id="2594795"/>
    <lineage>
        <taxon>Bacteria</taxon>
        <taxon>Pseudomonadati</taxon>
        <taxon>Pseudomonadota</taxon>
        <taxon>Betaproteobacteria</taxon>
        <taxon>Neisseriales</taxon>
        <taxon>Chitinibacteraceae</taxon>
        <taxon>Chitinimonas</taxon>
    </lineage>
</organism>
<evidence type="ECO:0000256" key="7">
    <source>
        <dbReference type="HAMAP-Rule" id="MF_00090"/>
    </source>
</evidence>
<evidence type="ECO:0000256" key="2">
    <source>
        <dbReference type="ARBA" id="ARBA00005369"/>
    </source>
</evidence>
<keyword evidence="6 7" id="KW-0949">S-adenosyl-L-methionine</keyword>
<dbReference type="GO" id="GO:0032259">
    <property type="term" value="P:methylation"/>
    <property type="evidence" value="ECO:0007669"/>
    <property type="project" value="UniProtKB-KW"/>
</dbReference>
<name>A0A516SJQ4_9NEIS</name>
<keyword evidence="4 7" id="KW-0489">Methyltransferase</keyword>
<sequence>MAEMKHDFSGIGMTSARTRGRLVERLRQQGIRSEAVLAVMGNTPRHIFVDEALSHRAYDDVSLPIGLGQTISQPYIVARMVELAVGAARRDKVLEIGTGCGYQTVVLAQLFKTVYSVERLAQLLDKARTRLRELRISNTRLRHGDGFVGIAEAAPFDAIIMAAAPTYVPEALLAQLAIGGRMIFPIGNVDQELRIIERTEEAYIETKLEKVRFVPMLPGLA</sequence>
<evidence type="ECO:0000256" key="4">
    <source>
        <dbReference type="ARBA" id="ARBA00022603"/>
    </source>
</evidence>
<dbReference type="NCBIfam" id="TIGR00080">
    <property type="entry name" value="pimt"/>
    <property type="match status" value="1"/>
</dbReference>
<protein>
    <recommendedName>
        <fullName evidence="7">Protein-L-isoaspartate O-methyltransferase</fullName>
        <ecNumber evidence="7">2.1.1.77</ecNumber>
    </recommendedName>
    <alternativeName>
        <fullName evidence="7">L-isoaspartyl protein carboxyl methyltransferase</fullName>
    </alternativeName>
    <alternativeName>
        <fullName evidence="7">Protein L-isoaspartyl methyltransferase</fullName>
    </alternativeName>
    <alternativeName>
        <fullName evidence="7">Protein-beta-aspartate methyltransferase</fullName>
        <shortName evidence="7">PIMT</shortName>
    </alternativeName>
</protein>
<comment type="function">
    <text evidence="7">Catalyzes the methyl esterification of L-isoaspartyl residues in peptides and proteins that result from spontaneous decomposition of normal L-aspartyl and L-asparaginyl residues. It plays a role in the repair and/or degradation of damaged proteins.</text>
</comment>
<dbReference type="HAMAP" id="MF_00090">
    <property type="entry name" value="PIMT"/>
    <property type="match status" value="1"/>
</dbReference>
<keyword evidence="9" id="KW-1185">Reference proteome</keyword>
<dbReference type="PANTHER" id="PTHR11579:SF0">
    <property type="entry name" value="PROTEIN-L-ISOASPARTATE(D-ASPARTATE) O-METHYLTRANSFERASE"/>
    <property type="match status" value="1"/>
</dbReference>
<comment type="catalytic activity">
    <reaction evidence="7">
        <text>[protein]-L-isoaspartate + S-adenosyl-L-methionine = [protein]-L-isoaspartate alpha-methyl ester + S-adenosyl-L-homocysteine</text>
        <dbReference type="Rhea" id="RHEA:12705"/>
        <dbReference type="Rhea" id="RHEA-COMP:12143"/>
        <dbReference type="Rhea" id="RHEA-COMP:12144"/>
        <dbReference type="ChEBI" id="CHEBI:57856"/>
        <dbReference type="ChEBI" id="CHEBI:59789"/>
        <dbReference type="ChEBI" id="CHEBI:90596"/>
        <dbReference type="ChEBI" id="CHEBI:90598"/>
        <dbReference type="EC" id="2.1.1.77"/>
    </reaction>
</comment>
<dbReference type="InterPro" id="IPR000682">
    <property type="entry name" value="PCMT"/>
</dbReference>